<dbReference type="Pfam" id="PF00296">
    <property type="entry name" value="Bac_luciferase"/>
    <property type="match status" value="1"/>
</dbReference>
<dbReference type="InterPro" id="IPR036661">
    <property type="entry name" value="Luciferase-like_sf"/>
</dbReference>
<keyword evidence="1 6" id="KW-0285">Flavoprotein</keyword>
<gene>
    <name evidence="8" type="ORF">GCM10010921_15510</name>
</gene>
<evidence type="ECO:0000256" key="2">
    <source>
        <dbReference type="ARBA" id="ARBA00022643"/>
    </source>
</evidence>
<evidence type="ECO:0000313" key="9">
    <source>
        <dbReference type="Proteomes" id="UP000657592"/>
    </source>
</evidence>
<dbReference type="GO" id="GO:0004497">
    <property type="term" value="F:monooxygenase activity"/>
    <property type="evidence" value="ECO:0007669"/>
    <property type="project" value="UniProtKB-KW"/>
</dbReference>
<keyword evidence="4 8" id="KW-0503">Monooxygenase</keyword>
<evidence type="ECO:0000256" key="4">
    <source>
        <dbReference type="ARBA" id="ARBA00023033"/>
    </source>
</evidence>
<dbReference type="AlphaFoldDB" id="A0A917IFX1"/>
<feature type="binding site" evidence="6">
    <location>
        <position position="150"/>
    </location>
    <ligand>
        <name>FMN</name>
        <dbReference type="ChEBI" id="CHEBI:58210"/>
    </ligand>
</feature>
<dbReference type="InterPro" id="IPR051260">
    <property type="entry name" value="Diverse_substr_monoxygenases"/>
</dbReference>
<name>A0A917IFX1_9MICO</name>
<reference evidence="8" key="2">
    <citation type="submission" date="2020-09" db="EMBL/GenBank/DDBJ databases">
        <authorList>
            <person name="Sun Q."/>
            <person name="Zhou Y."/>
        </authorList>
    </citation>
    <scope>NUCLEOTIDE SEQUENCE</scope>
    <source>
        <strain evidence="8">CGMCC 1.15794</strain>
    </source>
</reference>
<dbReference type="PANTHER" id="PTHR30011:SF16">
    <property type="entry name" value="C2H2 FINGER DOMAIN TRANSCRIPTION FACTOR (EUROFUNG)-RELATED"/>
    <property type="match status" value="1"/>
</dbReference>
<feature type="binding site" evidence="6">
    <location>
        <position position="221"/>
    </location>
    <ligand>
        <name>FMN</name>
        <dbReference type="ChEBI" id="CHEBI:58210"/>
    </ligand>
</feature>
<sequence length="440" mass="49151">MDRRPEKMNLTTFMLPAGYHKDSWRLEGSRVEELGFLDFVADMTLLAEEAKLDAVFFGDIVTADTLLRGDVKMNGLYEPISVLSALAARTSRIGLIGTVSTTFSEPYNLARQILGVDHMSGGRAGWNIVTSSRGNQNFGLPEMPDPVDRYRRAQEYLEVVTKLWDSWERDAVIADRATGRWADASKLHRIDHQGEFFTVQGPLNMRPSVQGRPILVQAGSSGPGIDLGSSFADCIYTAQPDLARAQEYYREYKEIVASKGRNPAQVKILPGLVPIIGDTHAEAEELAELLASQIDMDYGRIQLEADHKLDLTGLELDDRVPAERFPEKLATSRSKIFMRKALEERMTIRELIVESARGTGHGWFIGTASEVAEHMITWFNGAACDGFNINAPHMPGGMETMCRKLVPELQERGYFREDYEGTTLREHLGLDQPASVLERV</sequence>
<organism evidence="8 9">
    <name type="scientific">Microbacterium album</name>
    <dbReference type="NCBI Taxonomy" id="2053191"/>
    <lineage>
        <taxon>Bacteria</taxon>
        <taxon>Bacillati</taxon>
        <taxon>Actinomycetota</taxon>
        <taxon>Actinomycetes</taxon>
        <taxon>Micrococcales</taxon>
        <taxon>Microbacteriaceae</taxon>
        <taxon>Microbacterium</taxon>
    </lineage>
</organism>
<keyword evidence="2 6" id="KW-0288">FMN</keyword>
<keyword evidence="3" id="KW-0560">Oxidoreductase</keyword>
<comment type="similarity">
    <text evidence="5">Belongs to the NtaA/SnaA/DszA monooxygenase family.</text>
</comment>
<comment type="caution">
    <text evidence="8">The sequence shown here is derived from an EMBL/GenBank/DDBJ whole genome shotgun (WGS) entry which is preliminary data.</text>
</comment>
<dbReference type="PIRSF" id="PIRSF000337">
    <property type="entry name" value="NTA_MOA"/>
    <property type="match status" value="1"/>
</dbReference>
<dbReference type="InterPro" id="IPR011251">
    <property type="entry name" value="Luciferase-like_dom"/>
</dbReference>
<evidence type="ECO:0000256" key="6">
    <source>
        <dbReference type="PIRSR" id="PIRSR000337-1"/>
    </source>
</evidence>
<evidence type="ECO:0000256" key="5">
    <source>
        <dbReference type="ARBA" id="ARBA00033748"/>
    </source>
</evidence>
<accession>A0A917IFX1</accession>
<reference evidence="8" key="1">
    <citation type="journal article" date="2014" name="Int. J. Syst. Evol. Microbiol.">
        <title>Complete genome sequence of Corynebacterium casei LMG S-19264T (=DSM 44701T), isolated from a smear-ripened cheese.</title>
        <authorList>
            <consortium name="US DOE Joint Genome Institute (JGI-PGF)"/>
            <person name="Walter F."/>
            <person name="Albersmeier A."/>
            <person name="Kalinowski J."/>
            <person name="Ruckert C."/>
        </authorList>
    </citation>
    <scope>NUCLEOTIDE SEQUENCE</scope>
    <source>
        <strain evidence="8">CGMCC 1.15794</strain>
    </source>
</reference>
<keyword evidence="9" id="KW-1185">Reference proteome</keyword>
<dbReference type="Proteomes" id="UP000657592">
    <property type="component" value="Unassembled WGS sequence"/>
</dbReference>
<dbReference type="SUPFAM" id="SSF51679">
    <property type="entry name" value="Bacterial luciferase-like"/>
    <property type="match status" value="1"/>
</dbReference>
<evidence type="ECO:0000313" key="8">
    <source>
        <dbReference type="EMBL" id="GGH42336.1"/>
    </source>
</evidence>
<feature type="binding site" evidence="6">
    <location>
        <position position="98"/>
    </location>
    <ligand>
        <name>FMN</name>
        <dbReference type="ChEBI" id="CHEBI:58210"/>
    </ligand>
</feature>
<evidence type="ECO:0000256" key="3">
    <source>
        <dbReference type="ARBA" id="ARBA00023002"/>
    </source>
</evidence>
<feature type="binding site" evidence="6">
    <location>
        <position position="220"/>
    </location>
    <ligand>
        <name>FMN</name>
        <dbReference type="ChEBI" id="CHEBI:58210"/>
    </ligand>
</feature>
<proteinExistence type="inferred from homology"/>
<dbReference type="InterPro" id="IPR016215">
    <property type="entry name" value="NTA_MOA"/>
</dbReference>
<dbReference type="CDD" id="cd01095">
    <property type="entry name" value="Nitrilotriacetate_monoxgenase"/>
    <property type="match status" value="1"/>
</dbReference>
<dbReference type="EMBL" id="BMJY01000005">
    <property type="protein sequence ID" value="GGH42336.1"/>
    <property type="molecule type" value="Genomic_DNA"/>
</dbReference>
<feature type="domain" description="Luciferase-like" evidence="7">
    <location>
        <begin position="37"/>
        <end position="378"/>
    </location>
</feature>
<evidence type="ECO:0000256" key="1">
    <source>
        <dbReference type="ARBA" id="ARBA00022630"/>
    </source>
</evidence>
<dbReference type="GO" id="GO:0016705">
    <property type="term" value="F:oxidoreductase activity, acting on paired donors, with incorporation or reduction of molecular oxygen"/>
    <property type="evidence" value="ECO:0007669"/>
    <property type="project" value="InterPro"/>
</dbReference>
<feature type="binding site" evidence="6">
    <location>
        <position position="59"/>
    </location>
    <ligand>
        <name>FMN</name>
        <dbReference type="ChEBI" id="CHEBI:58210"/>
    </ligand>
</feature>
<evidence type="ECO:0000259" key="7">
    <source>
        <dbReference type="Pfam" id="PF00296"/>
    </source>
</evidence>
<dbReference type="NCBIfam" id="TIGR03860">
    <property type="entry name" value="FMN_nitrolo"/>
    <property type="match status" value="1"/>
</dbReference>
<dbReference type="PANTHER" id="PTHR30011">
    <property type="entry name" value="ALKANESULFONATE MONOOXYGENASE-RELATED"/>
    <property type="match status" value="1"/>
</dbReference>
<dbReference type="Gene3D" id="3.20.20.30">
    <property type="entry name" value="Luciferase-like domain"/>
    <property type="match status" value="1"/>
</dbReference>
<protein>
    <submittedName>
        <fullName evidence="8">Monooxygenase</fullName>
    </submittedName>
</protein>